<keyword evidence="3" id="KW-1185">Reference proteome</keyword>
<proteinExistence type="predicted"/>
<evidence type="ECO:0000313" key="3">
    <source>
        <dbReference type="Proteomes" id="UP001305606"/>
    </source>
</evidence>
<name>A0ABY9USB3_9ACTN</name>
<keyword evidence="1" id="KW-1133">Transmembrane helix</keyword>
<protein>
    <recommendedName>
        <fullName evidence="4">Aromatic ring-opening dioxygenase LigA</fullName>
    </recommendedName>
</protein>
<feature type="transmembrane region" description="Helical" evidence="1">
    <location>
        <begin position="94"/>
        <end position="116"/>
    </location>
</feature>
<organism evidence="2 3">
    <name type="scientific">Streptomyces luomodiensis</name>
    <dbReference type="NCBI Taxonomy" id="3026192"/>
    <lineage>
        <taxon>Bacteria</taxon>
        <taxon>Bacillati</taxon>
        <taxon>Actinomycetota</taxon>
        <taxon>Actinomycetes</taxon>
        <taxon>Kitasatosporales</taxon>
        <taxon>Streptomycetaceae</taxon>
        <taxon>Streptomyces</taxon>
    </lineage>
</organism>
<dbReference type="RefSeq" id="WP_311034788.1">
    <property type="nucleotide sequence ID" value="NZ_CP117522.1"/>
</dbReference>
<dbReference type="Proteomes" id="UP001305606">
    <property type="component" value="Chromosome"/>
</dbReference>
<dbReference type="EMBL" id="CP117522">
    <property type="protein sequence ID" value="WNE95443.1"/>
    <property type="molecule type" value="Genomic_DNA"/>
</dbReference>
<accession>A0ABY9USB3</accession>
<evidence type="ECO:0008006" key="4">
    <source>
        <dbReference type="Google" id="ProtNLM"/>
    </source>
</evidence>
<evidence type="ECO:0000313" key="2">
    <source>
        <dbReference type="EMBL" id="WNE95443.1"/>
    </source>
</evidence>
<feature type="transmembrane region" description="Helical" evidence="1">
    <location>
        <begin position="183"/>
        <end position="201"/>
    </location>
</feature>
<keyword evidence="1" id="KW-0472">Membrane</keyword>
<gene>
    <name evidence="2" type="ORF">PS467_08820</name>
</gene>
<sequence>MITSHAPLAEAAAGEPTAVTRHLCTGVYVDEQFRDLVIDEVCTAPYRRVAPSYGFDIVPVMRHAWRAAALSALLRVTVVGAVITPAFSGALPTTLLIICGLALFWLLRLATLLRGVEREPRSRRRPKRRGLGAARGHRRLLRLLFPRRYSEKARALRRIGRAALSLTLAGLAIALAQPDDARTALYLTAGITLMCLGVGAARQLILNRILRASTLRPRRLSGRQRVADVQQRHVCAVYRRPRHGEDEGEDDFTTFTLFGDESPFIGAGELVYQWNPPMSIKLLRPSDDDKAPLHEREHPIPPFQPHELVEYLRESVQLLDTDSQDVRLHAQVRDRVYLAETDVAVDRSLLPQEFGDADLRMAINTPGSKQHHFLEVTMPAEGSEFVATVLLHISLQGRTLSISTAACVLAHTPRSFQRTEEFGHHGAVAVIWAAFRELTTFPSEILHSWRIVRYLYALGKAAILPRDLTSTPIRNVLIGSRVSIRERSSQAWSKIQLEKTDILGRMKTIEQRLLQAASDFLRAKGVDISEFNDRALKIINSGIFNFGDNNNFNNNAVGDAAQVGASANQSAGPNNPSGGGSQ</sequence>
<feature type="transmembrane region" description="Helical" evidence="1">
    <location>
        <begin position="67"/>
        <end position="88"/>
    </location>
</feature>
<keyword evidence="1" id="KW-0812">Transmembrane</keyword>
<reference evidence="2 3" key="1">
    <citation type="submission" date="2023-02" db="EMBL/GenBank/DDBJ databases">
        <title>Streptomyces sp. SCA4-21 with antifungal activity against Fusarium oxysporum f. sp. cubense, Streptomyces sp. SCA2-17 with antifungal activity against Fusarium oxysporum f. sp. cubense.</title>
        <authorList>
            <person name="Qi D."/>
        </authorList>
    </citation>
    <scope>NUCLEOTIDE SEQUENCE [LARGE SCALE GENOMIC DNA]</scope>
    <source>
        <strain evidence="2 3">SCA4-21</strain>
    </source>
</reference>
<evidence type="ECO:0000256" key="1">
    <source>
        <dbReference type="SAM" id="Phobius"/>
    </source>
</evidence>